<evidence type="ECO:0000259" key="1">
    <source>
        <dbReference type="PROSITE" id="PS51819"/>
    </source>
</evidence>
<dbReference type="SUPFAM" id="SSF54593">
    <property type="entry name" value="Glyoxalase/Bleomycin resistance protein/Dihydroxybiphenyl dioxygenase"/>
    <property type="match status" value="1"/>
</dbReference>
<dbReference type="Pfam" id="PF22659">
    <property type="entry name" value="YycE-like_C"/>
    <property type="match status" value="1"/>
</dbReference>
<accession>A0A847SEW3</accession>
<dbReference type="AlphaFoldDB" id="A0A847SEW3"/>
<dbReference type="InterPro" id="IPR029068">
    <property type="entry name" value="Glyas_Bleomycin-R_OHBP_Dase"/>
</dbReference>
<dbReference type="CDD" id="cd06587">
    <property type="entry name" value="VOC"/>
    <property type="match status" value="1"/>
</dbReference>
<dbReference type="InterPro" id="IPR058997">
    <property type="entry name" value="YycE-like_C"/>
</dbReference>
<dbReference type="Proteomes" id="UP000552864">
    <property type="component" value="Unassembled WGS sequence"/>
</dbReference>
<dbReference type="Gene3D" id="3.10.180.10">
    <property type="entry name" value="2,3-Dihydroxybiphenyl 1,2-Dioxygenase, domain 1"/>
    <property type="match status" value="1"/>
</dbReference>
<comment type="caution">
    <text evidence="2">The sequence shown here is derived from an EMBL/GenBank/DDBJ whole genome shotgun (WGS) entry which is preliminary data.</text>
</comment>
<evidence type="ECO:0000313" key="3">
    <source>
        <dbReference type="Proteomes" id="UP000552864"/>
    </source>
</evidence>
<dbReference type="InterPro" id="IPR037523">
    <property type="entry name" value="VOC_core"/>
</dbReference>
<reference evidence="2 3" key="1">
    <citation type="submission" date="2020-04" db="EMBL/GenBank/DDBJ databases">
        <authorList>
            <person name="Yin C."/>
        </authorList>
    </citation>
    <scope>NUCLEOTIDE SEQUENCE [LARGE SCALE GENOMIC DNA]</scope>
    <source>
        <strain evidence="2 3">Ak56</strain>
    </source>
</reference>
<name>A0A847SEW3_9BACT</name>
<sequence length="123" mass="14156">MRLRVARHTTDLNKMIAFYQDVLGFRQLGAFQDHSSYNGVFLGLPGENWHLEFTVSPDHPQHHPDEDDLLVLYPESKEVFTKMLSKARKAGAEEVKAKNPYWNKHGITIIDPDGFRVVLVMVH</sequence>
<dbReference type="Pfam" id="PF22658">
    <property type="entry name" value="YycE-like_N"/>
    <property type="match status" value="1"/>
</dbReference>
<gene>
    <name evidence="2" type="ORF">HGH91_02595</name>
</gene>
<organism evidence="2 3">
    <name type="scientific">Chitinophaga eiseniae</name>
    <dbReference type="NCBI Taxonomy" id="634771"/>
    <lineage>
        <taxon>Bacteria</taxon>
        <taxon>Pseudomonadati</taxon>
        <taxon>Bacteroidota</taxon>
        <taxon>Chitinophagia</taxon>
        <taxon>Chitinophagales</taxon>
        <taxon>Chitinophagaceae</taxon>
        <taxon>Chitinophaga</taxon>
    </lineage>
</organism>
<keyword evidence="3" id="KW-1185">Reference proteome</keyword>
<feature type="domain" description="VOC" evidence="1">
    <location>
        <begin position="1"/>
        <end position="122"/>
    </location>
</feature>
<evidence type="ECO:0000313" key="2">
    <source>
        <dbReference type="EMBL" id="NLR77495.1"/>
    </source>
</evidence>
<dbReference type="EMBL" id="JABAHZ010000001">
    <property type="protein sequence ID" value="NLR77495.1"/>
    <property type="molecule type" value="Genomic_DNA"/>
</dbReference>
<dbReference type="PROSITE" id="PS51819">
    <property type="entry name" value="VOC"/>
    <property type="match status" value="1"/>
</dbReference>
<dbReference type="RefSeq" id="WP_168736890.1">
    <property type="nucleotide sequence ID" value="NZ_JABAHZ010000001.1"/>
</dbReference>
<proteinExistence type="predicted"/>
<protein>
    <submittedName>
        <fullName evidence="2">VOC family protein</fullName>
    </submittedName>
</protein>
<dbReference type="InterPro" id="IPR058998">
    <property type="entry name" value="YycE-like_N"/>
</dbReference>